<protein>
    <submittedName>
        <fullName evidence="2">Uncharacterized protein</fullName>
    </submittedName>
</protein>
<evidence type="ECO:0000256" key="1">
    <source>
        <dbReference type="SAM" id="SignalP"/>
    </source>
</evidence>
<evidence type="ECO:0000313" key="3">
    <source>
        <dbReference type="Proteomes" id="UP001445076"/>
    </source>
</evidence>
<sequence>MLMQLLYISLLLATTKIITIFRNAWKCSVVRSSLVLRLMSTSRKILVEDQQMKSTQREKLTLHYLRSWNSVINYHYKDMISHSEVHTFIRDFPKIKTVLKTELDKTLTVLKSEGYSWDEIQEYKEILLLNSKDLRDRLGVLHDFLIQTPTLHQVVYVSEIMHCSVNVLKDYNVYNPSLNIVKHLMRAKDFQLTKSVYDHFIEQYQYDESVSLKDLYMFLLKNYIALRFSKPVHEVELLFEKDWLPKWKRLSAYIWICNVIINMLQLDFSTVLDNKTLLDLDPVKVTELLDKHPYIGTSSVKDIIVNFPSFLSIPITNIDIWNNMLKKYGVTAFKFNKEALVFFKSHAFKDVEERLNVLVRLPEWQGVERKTSVRQTLISQELSAYVAQELNIQQEEARELLHKDLKTKFGVNNIKRVLNLLFDFGFTREQVINGTIVLNFEHSIVEQGLREFPSRPETQPFDEWMENPLVLHLLAYCIKKDVPHLDVSIKR</sequence>
<comment type="caution">
    <text evidence="2">The sequence shown here is derived from an EMBL/GenBank/DDBJ whole genome shotgun (WGS) entry which is preliminary data.</text>
</comment>
<feature type="signal peptide" evidence="1">
    <location>
        <begin position="1"/>
        <end position="17"/>
    </location>
</feature>
<feature type="chain" id="PRO_5043329125" evidence="1">
    <location>
        <begin position="18"/>
        <end position="491"/>
    </location>
</feature>
<accession>A0AAW0WQ69</accession>
<name>A0AAW0WQ69_CHEQU</name>
<gene>
    <name evidence="2" type="ORF">OTU49_006038</name>
</gene>
<dbReference type="Proteomes" id="UP001445076">
    <property type="component" value="Unassembled WGS sequence"/>
</dbReference>
<evidence type="ECO:0000313" key="2">
    <source>
        <dbReference type="EMBL" id="KAK8734147.1"/>
    </source>
</evidence>
<keyword evidence="1" id="KW-0732">Signal</keyword>
<organism evidence="2 3">
    <name type="scientific">Cherax quadricarinatus</name>
    <name type="common">Australian red claw crayfish</name>
    <dbReference type="NCBI Taxonomy" id="27406"/>
    <lineage>
        <taxon>Eukaryota</taxon>
        <taxon>Metazoa</taxon>
        <taxon>Ecdysozoa</taxon>
        <taxon>Arthropoda</taxon>
        <taxon>Crustacea</taxon>
        <taxon>Multicrustacea</taxon>
        <taxon>Malacostraca</taxon>
        <taxon>Eumalacostraca</taxon>
        <taxon>Eucarida</taxon>
        <taxon>Decapoda</taxon>
        <taxon>Pleocyemata</taxon>
        <taxon>Astacidea</taxon>
        <taxon>Parastacoidea</taxon>
        <taxon>Parastacidae</taxon>
        <taxon>Cherax</taxon>
    </lineage>
</organism>
<proteinExistence type="predicted"/>
<dbReference type="EMBL" id="JARKIK010000051">
    <property type="protein sequence ID" value="KAK8734147.1"/>
    <property type="molecule type" value="Genomic_DNA"/>
</dbReference>
<keyword evidence="3" id="KW-1185">Reference proteome</keyword>
<reference evidence="2 3" key="1">
    <citation type="journal article" date="2024" name="BMC Genomics">
        <title>Genome assembly of redclaw crayfish (Cherax quadricarinatus) provides insights into its immune adaptation and hypoxia tolerance.</title>
        <authorList>
            <person name="Liu Z."/>
            <person name="Zheng J."/>
            <person name="Li H."/>
            <person name="Fang K."/>
            <person name="Wang S."/>
            <person name="He J."/>
            <person name="Zhou D."/>
            <person name="Weng S."/>
            <person name="Chi M."/>
            <person name="Gu Z."/>
            <person name="He J."/>
            <person name="Li F."/>
            <person name="Wang M."/>
        </authorList>
    </citation>
    <scope>NUCLEOTIDE SEQUENCE [LARGE SCALE GENOMIC DNA]</scope>
    <source>
        <strain evidence="2">ZL_2023a</strain>
    </source>
</reference>
<dbReference type="AlphaFoldDB" id="A0AAW0WQ69"/>